<accession>A0A7X5ZIX0</accession>
<dbReference type="GO" id="GO:0015074">
    <property type="term" value="P:DNA integration"/>
    <property type="evidence" value="ECO:0007669"/>
    <property type="project" value="UniProtKB-KW"/>
</dbReference>
<evidence type="ECO:0000256" key="1">
    <source>
        <dbReference type="ARBA" id="ARBA00008857"/>
    </source>
</evidence>
<gene>
    <name evidence="8" type="ORF">HBF25_12510</name>
</gene>
<keyword evidence="4" id="KW-0233">DNA recombination</keyword>
<dbReference type="Proteomes" id="UP000490980">
    <property type="component" value="Unassembled WGS sequence"/>
</dbReference>
<dbReference type="InterPro" id="IPR002104">
    <property type="entry name" value="Integrase_catalytic"/>
</dbReference>
<keyword evidence="2" id="KW-0229">DNA integration</keyword>
<feature type="domain" description="Tyr recombinase" evidence="6">
    <location>
        <begin position="170"/>
        <end position="344"/>
    </location>
</feature>
<feature type="domain" description="Core-binding (CB)" evidence="7">
    <location>
        <begin position="68"/>
        <end position="149"/>
    </location>
</feature>
<comment type="caution">
    <text evidence="8">The sequence shown here is derived from an EMBL/GenBank/DDBJ whole genome shotgun (WGS) entry which is preliminary data.</text>
</comment>
<dbReference type="PANTHER" id="PTHR30349">
    <property type="entry name" value="PHAGE INTEGRASE-RELATED"/>
    <property type="match status" value="1"/>
</dbReference>
<keyword evidence="3 5" id="KW-0238">DNA-binding</keyword>
<dbReference type="PANTHER" id="PTHR30349:SF41">
    <property type="entry name" value="INTEGRASE_RECOMBINASE PROTEIN MJ0367-RELATED"/>
    <property type="match status" value="1"/>
</dbReference>
<dbReference type="Gene3D" id="1.10.443.10">
    <property type="entry name" value="Intergrase catalytic core"/>
    <property type="match status" value="1"/>
</dbReference>
<evidence type="ECO:0000256" key="2">
    <source>
        <dbReference type="ARBA" id="ARBA00022908"/>
    </source>
</evidence>
<dbReference type="AlphaFoldDB" id="A0A7X5ZIX0"/>
<evidence type="ECO:0000313" key="8">
    <source>
        <dbReference type="EMBL" id="NII07206.1"/>
    </source>
</evidence>
<keyword evidence="9" id="KW-1185">Reference proteome</keyword>
<dbReference type="InterPro" id="IPR010998">
    <property type="entry name" value="Integrase_recombinase_N"/>
</dbReference>
<evidence type="ECO:0000256" key="5">
    <source>
        <dbReference type="PROSITE-ProRule" id="PRU01248"/>
    </source>
</evidence>
<dbReference type="Pfam" id="PF00589">
    <property type="entry name" value="Phage_integrase"/>
    <property type="match status" value="1"/>
</dbReference>
<sequence length="344" mass="38769">MGRRSTRPDAIPRLRARRKPSGTLYYYYDLGGSPRREEPLGSDYGLAILKWAELERSRTSDEVVAQVVTFAYVADRYMAEVIPTKAPRTQKDNVQEIAKLKEFFNDPPAPLDAIDPSDVKRYVKWRSQTAKVRANREKALLSHIWNWAREEGYTSKANPCAGVKGNKESGRDVYIEDEVLDAVYAKAFQPLKDALDLAYLTGQRVGDVLRMDETMVRDGFIQVKQGKTNAKNRIEVIGQLAALLARIRARKAGYPVHATRLIVGLDGQPLTYNQLYDHFRNAREAAGTVARGFQMRDLRAKAGTDKADSAGDIRKAQAQLGHTTVTMTEHYVRRRKGDKVTPTK</sequence>
<evidence type="ECO:0000256" key="3">
    <source>
        <dbReference type="ARBA" id="ARBA00023125"/>
    </source>
</evidence>
<dbReference type="InterPro" id="IPR011010">
    <property type="entry name" value="DNA_brk_join_enz"/>
</dbReference>
<reference evidence="8 9" key="1">
    <citation type="submission" date="2020-03" db="EMBL/GenBank/DDBJ databases">
        <authorList>
            <person name="Lai Q."/>
        </authorList>
    </citation>
    <scope>NUCLEOTIDE SEQUENCE [LARGE SCALE GENOMIC DNA]</scope>
    <source>
        <strain evidence="8 9">CCUG 25036</strain>
    </source>
</reference>
<dbReference type="InterPro" id="IPR013762">
    <property type="entry name" value="Integrase-like_cat_sf"/>
</dbReference>
<dbReference type="InterPro" id="IPR044068">
    <property type="entry name" value="CB"/>
</dbReference>
<evidence type="ECO:0000256" key="4">
    <source>
        <dbReference type="ARBA" id="ARBA00023172"/>
    </source>
</evidence>
<dbReference type="RefSeq" id="WP_166948894.1">
    <property type="nucleotide sequence ID" value="NZ_JAARLZ010000006.1"/>
</dbReference>
<organism evidence="8 9">
    <name type="scientific">Luteibacter anthropi</name>
    <dbReference type="NCBI Taxonomy" id="564369"/>
    <lineage>
        <taxon>Bacteria</taxon>
        <taxon>Pseudomonadati</taxon>
        <taxon>Pseudomonadota</taxon>
        <taxon>Gammaproteobacteria</taxon>
        <taxon>Lysobacterales</taxon>
        <taxon>Rhodanobacteraceae</taxon>
        <taxon>Luteibacter</taxon>
    </lineage>
</organism>
<dbReference type="PROSITE" id="PS51898">
    <property type="entry name" value="TYR_RECOMBINASE"/>
    <property type="match status" value="1"/>
</dbReference>
<protein>
    <submittedName>
        <fullName evidence="8">Tyrosine-type recombinase/integrase</fullName>
    </submittedName>
</protein>
<name>A0A7X5ZIX0_9GAMM</name>
<comment type="similarity">
    <text evidence="1">Belongs to the 'phage' integrase family.</text>
</comment>
<dbReference type="PROSITE" id="PS51900">
    <property type="entry name" value="CB"/>
    <property type="match status" value="1"/>
</dbReference>
<dbReference type="InterPro" id="IPR050090">
    <property type="entry name" value="Tyrosine_recombinase_XerCD"/>
</dbReference>
<evidence type="ECO:0000259" key="7">
    <source>
        <dbReference type="PROSITE" id="PS51900"/>
    </source>
</evidence>
<dbReference type="GO" id="GO:0006310">
    <property type="term" value="P:DNA recombination"/>
    <property type="evidence" value="ECO:0007669"/>
    <property type="project" value="UniProtKB-KW"/>
</dbReference>
<proteinExistence type="inferred from homology"/>
<evidence type="ECO:0000313" key="9">
    <source>
        <dbReference type="Proteomes" id="UP000490980"/>
    </source>
</evidence>
<dbReference type="EMBL" id="JAARLZ010000006">
    <property type="protein sequence ID" value="NII07206.1"/>
    <property type="molecule type" value="Genomic_DNA"/>
</dbReference>
<dbReference type="SUPFAM" id="SSF56349">
    <property type="entry name" value="DNA breaking-rejoining enzymes"/>
    <property type="match status" value="1"/>
</dbReference>
<dbReference type="GO" id="GO:0003677">
    <property type="term" value="F:DNA binding"/>
    <property type="evidence" value="ECO:0007669"/>
    <property type="project" value="UniProtKB-UniRule"/>
</dbReference>
<dbReference type="Gene3D" id="1.10.150.130">
    <property type="match status" value="1"/>
</dbReference>
<evidence type="ECO:0000259" key="6">
    <source>
        <dbReference type="PROSITE" id="PS51898"/>
    </source>
</evidence>